<accession>A0A6H9Z367</accession>
<organism evidence="1 2">
    <name type="scientific">Actinomadura rudentiformis</name>
    <dbReference type="NCBI Taxonomy" id="359158"/>
    <lineage>
        <taxon>Bacteria</taxon>
        <taxon>Bacillati</taxon>
        <taxon>Actinomycetota</taxon>
        <taxon>Actinomycetes</taxon>
        <taxon>Streptosporangiales</taxon>
        <taxon>Thermomonosporaceae</taxon>
        <taxon>Actinomadura</taxon>
    </lineage>
</organism>
<dbReference type="EMBL" id="WBMT01000001">
    <property type="protein sequence ID" value="KAB2352522.1"/>
    <property type="molecule type" value="Genomic_DNA"/>
</dbReference>
<comment type="caution">
    <text evidence="1">The sequence shown here is derived from an EMBL/GenBank/DDBJ whole genome shotgun (WGS) entry which is preliminary data.</text>
</comment>
<sequence>MTLRADLAALLADAEILDVDIEEAVEDEHVRSHVYRKIISVAAASQRRDGDRALVATILRDPIELVSKTAVVHFVDTIAMKAADAAEFQQWAAGISPETQLLKAKGSRRFVQRRIQDWTMYLEIKAGRKPTDAELTNATDWMQRLIATESTSLPILTLLAEKGRTSKIRRIAKNRARSRAIKMHSLDDVPDERSVR</sequence>
<keyword evidence="2" id="KW-1185">Reference proteome</keyword>
<protein>
    <submittedName>
        <fullName evidence="1">Uncharacterized protein</fullName>
    </submittedName>
</protein>
<proteinExistence type="predicted"/>
<evidence type="ECO:0000313" key="2">
    <source>
        <dbReference type="Proteomes" id="UP000468735"/>
    </source>
</evidence>
<dbReference type="AlphaFoldDB" id="A0A6H9Z367"/>
<evidence type="ECO:0000313" key="1">
    <source>
        <dbReference type="EMBL" id="KAB2352522.1"/>
    </source>
</evidence>
<dbReference type="RefSeq" id="WP_151557418.1">
    <property type="nucleotide sequence ID" value="NZ_WBMT01000001.1"/>
</dbReference>
<dbReference type="Proteomes" id="UP000468735">
    <property type="component" value="Unassembled WGS sequence"/>
</dbReference>
<name>A0A6H9Z367_9ACTN</name>
<reference evidence="1 2" key="1">
    <citation type="submission" date="2019-09" db="EMBL/GenBank/DDBJ databases">
        <title>Actinomadura physcomitrii sp. nov., a novel actinomycete isolated from moss [Physcomitrium sphaericum (Ludw) Fuernr].</title>
        <authorList>
            <person name="Zhuang X."/>
            <person name="Liu C."/>
        </authorList>
    </citation>
    <scope>NUCLEOTIDE SEQUENCE [LARGE SCALE GENOMIC DNA]</scope>
    <source>
        <strain evidence="1 2">HMC1</strain>
    </source>
</reference>
<dbReference type="OrthoDB" id="3542385at2"/>
<gene>
    <name evidence="1" type="ORF">F8566_02245</name>
</gene>